<proteinExistence type="predicted"/>
<dbReference type="AlphaFoldDB" id="A0A8H3G3P8"/>
<protein>
    <submittedName>
        <fullName evidence="2">Uncharacterized protein</fullName>
    </submittedName>
</protein>
<feature type="compositionally biased region" description="Polar residues" evidence="1">
    <location>
        <begin position="170"/>
        <end position="187"/>
    </location>
</feature>
<evidence type="ECO:0000313" key="2">
    <source>
        <dbReference type="EMBL" id="CAF9932526.1"/>
    </source>
</evidence>
<keyword evidence="3" id="KW-1185">Reference proteome</keyword>
<organism evidence="2 3">
    <name type="scientific">Imshaugia aleurites</name>
    <dbReference type="NCBI Taxonomy" id="172621"/>
    <lineage>
        <taxon>Eukaryota</taxon>
        <taxon>Fungi</taxon>
        <taxon>Dikarya</taxon>
        <taxon>Ascomycota</taxon>
        <taxon>Pezizomycotina</taxon>
        <taxon>Lecanoromycetes</taxon>
        <taxon>OSLEUM clade</taxon>
        <taxon>Lecanoromycetidae</taxon>
        <taxon>Lecanorales</taxon>
        <taxon>Lecanorineae</taxon>
        <taxon>Parmeliaceae</taxon>
        <taxon>Imshaugia</taxon>
    </lineage>
</organism>
<name>A0A8H3G3P8_9LECA</name>
<evidence type="ECO:0000313" key="3">
    <source>
        <dbReference type="Proteomes" id="UP000664534"/>
    </source>
</evidence>
<dbReference type="Proteomes" id="UP000664534">
    <property type="component" value="Unassembled WGS sequence"/>
</dbReference>
<reference evidence="2" key="1">
    <citation type="submission" date="2021-03" db="EMBL/GenBank/DDBJ databases">
        <authorList>
            <person name="Tagirdzhanova G."/>
        </authorList>
    </citation>
    <scope>NUCLEOTIDE SEQUENCE</scope>
</reference>
<gene>
    <name evidence="2" type="ORF">IMSHALPRED_008909</name>
</gene>
<dbReference type="EMBL" id="CAJPDT010000066">
    <property type="protein sequence ID" value="CAF9932526.1"/>
    <property type="molecule type" value="Genomic_DNA"/>
</dbReference>
<comment type="caution">
    <text evidence="2">The sequence shown here is derived from an EMBL/GenBank/DDBJ whole genome shotgun (WGS) entry which is preliminary data.</text>
</comment>
<evidence type="ECO:0000256" key="1">
    <source>
        <dbReference type="SAM" id="MobiDB-lite"/>
    </source>
</evidence>
<sequence>MEARGYFVGLGRSFTTSPDNAMQLHKVRHNALDSQTETEYWLEAHQLDLQTAGKDSPIRNLTDKEWGYGVLLERWEMHTDVVRPKSELCKSSNYPSFTSRYHPPIVFALKATFRREKNMHRGYPTPRFSDTRVTSDKIATDQDLQLKLQKLETILRLILRGYHAFKRKAQSPQQNPRTPDVNDQTAKQGEASISGHRKGS</sequence>
<accession>A0A8H3G3P8</accession>
<feature type="region of interest" description="Disordered" evidence="1">
    <location>
        <begin position="167"/>
        <end position="200"/>
    </location>
</feature>